<feature type="chain" id="PRO_5009875269" description="DUF1996 domain-containing protein" evidence="1">
    <location>
        <begin position="18"/>
        <end position="339"/>
    </location>
</feature>
<evidence type="ECO:0000313" key="3">
    <source>
        <dbReference type="EMBL" id="CZR63197.1"/>
    </source>
</evidence>
<evidence type="ECO:0000313" key="4">
    <source>
        <dbReference type="Proteomes" id="UP000184330"/>
    </source>
</evidence>
<dbReference type="Pfam" id="PF09362">
    <property type="entry name" value="DUF1996"/>
    <property type="match status" value="1"/>
</dbReference>
<dbReference type="AlphaFoldDB" id="A0A1L7XDZ8"/>
<dbReference type="EMBL" id="FJOG01000023">
    <property type="protein sequence ID" value="CZR63197.1"/>
    <property type="molecule type" value="Genomic_DNA"/>
</dbReference>
<dbReference type="STRING" id="576137.A0A1L7XDZ8"/>
<dbReference type="InterPro" id="IPR018535">
    <property type="entry name" value="DUF1996"/>
</dbReference>
<dbReference type="PANTHER" id="PTHR43662:SF13">
    <property type="entry name" value="DUF1996 DOMAIN-CONTAINING PROTEIN"/>
    <property type="match status" value="1"/>
</dbReference>
<evidence type="ECO:0000259" key="2">
    <source>
        <dbReference type="Pfam" id="PF09362"/>
    </source>
</evidence>
<feature type="domain" description="DUF1996" evidence="2">
    <location>
        <begin position="33"/>
        <end position="280"/>
    </location>
</feature>
<dbReference type="PANTHER" id="PTHR43662">
    <property type="match status" value="1"/>
</dbReference>
<organism evidence="3 4">
    <name type="scientific">Phialocephala subalpina</name>
    <dbReference type="NCBI Taxonomy" id="576137"/>
    <lineage>
        <taxon>Eukaryota</taxon>
        <taxon>Fungi</taxon>
        <taxon>Dikarya</taxon>
        <taxon>Ascomycota</taxon>
        <taxon>Pezizomycotina</taxon>
        <taxon>Leotiomycetes</taxon>
        <taxon>Helotiales</taxon>
        <taxon>Mollisiaceae</taxon>
        <taxon>Phialocephala</taxon>
        <taxon>Phialocephala fortinii species complex</taxon>
    </lineage>
</organism>
<dbReference type="Proteomes" id="UP000184330">
    <property type="component" value="Unassembled WGS sequence"/>
</dbReference>
<reference evidence="3 4" key="1">
    <citation type="submission" date="2016-03" db="EMBL/GenBank/DDBJ databases">
        <authorList>
            <person name="Ploux O."/>
        </authorList>
    </citation>
    <scope>NUCLEOTIDE SEQUENCE [LARGE SCALE GENOMIC DNA]</scope>
    <source>
        <strain evidence="3 4">UAMH 11012</strain>
    </source>
</reference>
<name>A0A1L7XDZ8_9HELO</name>
<accession>A0A1L7XDZ8</accession>
<gene>
    <name evidence="3" type="ORF">PAC_13094</name>
</gene>
<keyword evidence="1" id="KW-0732">Signal</keyword>
<feature type="signal peptide" evidence="1">
    <location>
        <begin position="1"/>
        <end position="17"/>
    </location>
</feature>
<evidence type="ECO:0000256" key="1">
    <source>
        <dbReference type="SAM" id="SignalP"/>
    </source>
</evidence>
<sequence length="339" mass="37391">MQWLPFLVLALSSLSSGGLLRFQCSQLVVQRLDPLVDPGLVPSSHVHQIVGGNSFNATMDPKKDMPGESTCTTCSFSEDFSNYWTAVLYFRARNGTYKRVPQKTQIDGGVGGITVYYMTDALYDTTQKSKVTAFKTGFRMFVGDVNARTKQAVSNFRQLTYTCMKDSGTRAPESLEFPNQPCPFGIMANVRFPTCWDGVNLDSPDHMSHMSYPANGTFESQGPCPASHPVHTPQVLFEVVWDTKQFNNKADWPTDGSQPFTWAFGDATGYASHADYVFGWKGDALQRLMDTSCVVNCPAANPKTQSNAKMNACTQKAVVKEDVDGWMPSLPGGHMAKYS</sequence>
<proteinExistence type="predicted"/>
<protein>
    <recommendedName>
        <fullName evidence="2">DUF1996 domain-containing protein</fullName>
    </recommendedName>
</protein>
<keyword evidence="4" id="KW-1185">Reference proteome</keyword>
<dbReference type="OrthoDB" id="74764at2759"/>